<feature type="transmembrane region" description="Helical" evidence="1">
    <location>
        <begin position="30"/>
        <end position="49"/>
    </location>
</feature>
<protein>
    <submittedName>
        <fullName evidence="2">Uncharacterized protein</fullName>
    </submittedName>
</protein>
<accession>A0A166FWH5</accession>
<dbReference type="EMBL" id="KV428025">
    <property type="protein sequence ID" value="KZT41063.1"/>
    <property type="molecule type" value="Genomic_DNA"/>
</dbReference>
<dbReference type="Proteomes" id="UP000076798">
    <property type="component" value="Unassembled WGS sequence"/>
</dbReference>
<sequence>MIFAVTVVLLYGFMFIVWDNRSSRSSSVAYHLVSLLQVLFISQHLMYILNAGTSSEQFYWKQRLNLVWRLRDGSVILYLEAKAQRYSVAVCLTDSTLVALSGSLLWIRETSSISEIRMNAFILRRRVSAQERIGICLVEFRSCFRGHWVAHSRCHTQFPSAPFRPVYTQE</sequence>
<dbReference type="AlphaFoldDB" id="A0A166FWH5"/>
<gene>
    <name evidence="2" type="ORF">SISSUDRAFT_388240</name>
</gene>
<keyword evidence="1" id="KW-0472">Membrane</keyword>
<keyword evidence="1" id="KW-0812">Transmembrane</keyword>
<organism evidence="2 3">
    <name type="scientific">Sistotremastrum suecicum HHB10207 ss-3</name>
    <dbReference type="NCBI Taxonomy" id="1314776"/>
    <lineage>
        <taxon>Eukaryota</taxon>
        <taxon>Fungi</taxon>
        <taxon>Dikarya</taxon>
        <taxon>Basidiomycota</taxon>
        <taxon>Agaricomycotina</taxon>
        <taxon>Agaricomycetes</taxon>
        <taxon>Sistotremastrales</taxon>
        <taxon>Sistotremastraceae</taxon>
        <taxon>Sistotremastrum</taxon>
    </lineage>
</organism>
<name>A0A166FWH5_9AGAM</name>
<evidence type="ECO:0000256" key="1">
    <source>
        <dbReference type="SAM" id="Phobius"/>
    </source>
</evidence>
<reference evidence="2 3" key="1">
    <citation type="journal article" date="2016" name="Mol. Biol. Evol.">
        <title>Comparative Genomics of Early-Diverging Mushroom-Forming Fungi Provides Insights into the Origins of Lignocellulose Decay Capabilities.</title>
        <authorList>
            <person name="Nagy L.G."/>
            <person name="Riley R."/>
            <person name="Tritt A."/>
            <person name="Adam C."/>
            <person name="Daum C."/>
            <person name="Floudas D."/>
            <person name="Sun H."/>
            <person name="Yadav J.S."/>
            <person name="Pangilinan J."/>
            <person name="Larsson K.H."/>
            <person name="Matsuura K."/>
            <person name="Barry K."/>
            <person name="Labutti K."/>
            <person name="Kuo R."/>
            <person name="Ohm R.A."/>
            <person name="Bhattacharya S.S."/>
            <person name="Shirouzu T."/>
            <person name="Yoshinaga Y."/>
            <person name="Martin F.M."/>
            <person name="Grigoriev I.V."/>
            <person name="Hibbett D.S."/>
        </authorList>
    </citation>
    <scope>NUCLEOTIDE SEQUENCE [LARGE SCALE GENOMIC DNA]</scope>
    <source>
        <strain evidence="2 3">HHB10207 ss-3</strain>
    </source>
</reference>
<evidence type="ECO:0000313" key="3">
    <source>
        <dbReference type="Proteomes" id="UP000076798"/>
    </source>
</evidence>
<proteinExistence type="predicted"/>
<evidence type="ECO:0000313" key="2">
    <source>
        <dbReference type="EMBL" id="KZT41063.1"/>
    </source>
</evidence>
<keyword evidence="1" id="KW-1133">Transmembrane helix</keyword>
<keyword evidence="3" id="KW-1185">Reference proteome</keyword>